<dbReference type="Pfam" id="PF01535">
    <property type="entry name" value="PPR"/>
    <property type="match status" value="1"/>
</dbReference>
<dbReference type="NCBIfam" id="TIGR00756">
    <property type="entry name" value="PPR"/>
    <property type="match status" value="7"/>
</dbReference>
<dbReference type="GO" id="GO:0009451">
    <property type="term" value="P:RNA modification"/>
    <property type="evidence" value="ECO:0007669"/>
    <property type="project" value="InterPro"/>
</dbReference>
<dbReference type="GeneID" id="110786858"/>
<keyword evidence="2" id="KW-0677">Repeat</keyword>
<evidence type="ECO:0000256" key="3">
    <source>
        <dbReference type="PROSITE-ProRule" id="PRU00708"/>
    </source>
</evidence>
<dbReference type="KEGG" id="soe:110786858"/>
<feature type="repeat" description="PPR" evidence="3">
    <location>
        <begin position="195"/>
        <end position="229"/>
    </location>
</feature>
<dbReference type="InterPro" id="IPR002885">
    <property type="entry name" value="PPR_rpt"/>
</dbReference>
<dbReference type="OrthoDB" id="185373at2759"/>
<dbReference type="RefSeq" id="XP_021847128.1">
    <property type="nucleotide sequence ID" value="XM_021991436.2"/>
</dbReference>
<dbReference type="FunFam" id="1.25.40.10:FF:000557">
    <property type="entry name" value="Pentatricopeptide repeat-containing protein, chloroplastic"/>
    <property type="match status" value="1"/>
</dbReference>
<feature type="repeat" description="PPR" evidence="3">
    <location>
        <begin position="389"/>
        <end position="423"/>
    </location>
</feature>
<feature type="repeat" description="PPR" evidence="3">
    <location>
        <begin position="92"/>
        <end position="126"/>
    </location>
</feature>
<dbReference type="FunFam" id="1.25.40.10:FF:000184">
    <property type="entry name" value="Pentatricopeptide repeat-containing protein, chloroplastic"/>
    <property type="match status" value="1"/>
</dbReference>
<dbReference type="InterPro" id="IPR011990">
    <property type="entry name" value="TPR-like_helical_dom_sf"/>
</dbReference>
<dbReference type="InterPro" id="IPR046848">
    <property type="entry name" value="E_motif"/>
</dbReference>
<dbReference type="FunFam" id="1.25.40.10:FF:000333">
    <property type="entry name" value="Pentatricopeptide repeat-containing protein"/>
    <property type="match status" value="1"/>
</dbReference>
<evidence type="ECO:0000256" key="1">
    <source>
        <dbReference type="ARBA" id="ARBA00006643"/>
    </source>
</evidence>
<dbReference type="InterPro" id="IPR046960">
    <property type="entry name" value="PPR_At4g14850-like_plant"/>
</dbReference>
<evidence type="ECO:0000256" key="2">
    <source>
        <dbReference type="ARBA" id="ARBA00022737"/>
    </source>
</evidence>
<gene>
    <name evidence="5" type="primary">LOC110786858</name>
</gene>
<reference evidence="5" key="2">
    <citation type="submission" date="2025-08" db="UniProtKB">
        <authorList>
            <consortium name="RefSeq"/>
        </authorList>
    </citation>
    <scope>IDENTIFICATION</scope>
    <source>
        <tissue evidence="5">Leaf</tissue>
    </source>
</reference>
<dbReference type="Pfam" id="PF13041">
    <property type="entry name" value="PPR_2"/>
    <property type="match status" value="4"/>
</dbReference>
<dbReference type="Pfam" id="PF20431">
    <property type="entry name" value="E_motif"/>
    <property type="match status" value="1"/>
</dbReference>
<dbReference type="GO" id="GO:0048731">
    <property type="term" value="P:system development"/>
    <property type="evidence" value="ECO:0007669"/>
    <property type="project" value="UniProtKB-ARBA"/>
</dbReference>
<sequence>MTKLQPHSSFIPPMSSPIRAPTWVSTRRQLELKVSELHKCSNLPHLKQIHAQIFKANLHDDPFVAPKLVSAFSLCHQLRIAINVFNQVQFPNVHLYNSLIRAHTQNSQQSQAFTTFLDMLKNGVFPDNFTYPFLLKACIGTCSLEMVQMIHTHMIKLGFFADIFVPNSLIDSYCKCGVIGVSSARKLFMVMEDRDVVSWNSMVSGLIKGGLLEEARQMFDEMPERDVVSWNTMLDGYVKARDMNSAFHLFEKMPGRNVVSWSTMVSGYTKAGDLDMARLLFDKMPVKNLVSWTIMISGYAEKGFIKEAICLYNEMENSGLELDDGTIISILAACAESGLLALGKRVRSSMVAAGFRCSTAVTNALIDMYAKCGCVEKALAVFQGMSERDLVSWNTIIQGLAMHGDGLTALKLFYRMKQAGFEPDKITFIGILCACTHMGYVDRGVGYFYSMERDYYIVPQIEHYGCLIDLLGRGGRLKEALEVVQNMPMEPNAVIWGTLLGACRLHYPEELAQEVLKHLVKMNPAEAGNLSMLSNIFAAAGDWANVANVRRAMKNIGVQKPSGTSTLDLDGEVHEFTVFDSSHPNSEDIYQMIHLLRPQLKKPGYAPRLT</sequence>
<dbReference type="GO" id="GO:0003729">
    <property type="term" value="F:mRNA binding"/>
    <property type="evidence" value="ECO:0007669"/>
    <property type="project" value="UniProtKB-ARBA"/>
</dbReference>
<dbReference type="AlphaFoldDB" id="A0A9R0IDQ0"/>
<keyword evidence="4" id="KW-1185">Reference proteome</keyword>
<organism evidence="4 5">
    <name type="scientific">Spinacia oleracea</name>
    <name type="common">Spinach</name>
    <dbReference type="NCBI Taxonomy" id="3562"/>
    <lineage>
        <taxon>Eukaryota</taxon>
        <taxon>Viridiplantae</taxon>
        <taxon>Streptophyta</taxon>
        <taxon>Embryophyta</taxon>
        <taxon>Tracheophyta</taxon>
        <taxon>Spermatophyta</taxon>
        <taxon>Magnoliopsida</taxon>
        <taxon>eudicotyledons</taxon>
        <taxon>Gunneridae</taxon>
        <taxon>Pentapetalae</taxon>
        <taxon>Caryophyllales</taxon>
        <taxon>Chenopodiaceae</taxon>
        <taxon>Chenopodioideae</taxon>
        <taxon>Anserineae</taxon>
        <taxon>Spinacia</taxon>
    </lineage>
</organism>
<dbReference type="PANTHER" id="PTHR47926:SF413">
    <property type="entry name" value="REPEAT (TPR)-LIKE SUPERFAMILY PROTEIN, PUTATIVE-RELATED"/>
    <property type="match status" value="1"/>
</dbReference>
<name>A0A9R0IDQ0_SPIOL</name>
<feature type="repeat" description="PPR" evidence="3">
    <location>
        <begin position="358"/>
        <end position="388"/>
    </location>
</feature>
<dbReference type="PROSITE" id="PS51375">
    <property type="entry name" value="PPR"/>
    <property type="match status" value="6"/>
</dbReference>
<accession>A0A9R0IDQ0</accession>
<proteinExistence type="inferred from homology"/>
<protein>
    <submittedName>
        <fullName evidence="5">Pentatricopeptide repeat-containing protein At3g29230</fullName>
    </submittedName>
</protein>
<comment type="similarity">
    <text evidence="1">Belongs to the PPR family. PCMP-H subfamily.</text>
</comment>
<feature type="repeat" description="PPR" evidence="3">
    <location>
        <begin position="288"/>
        <end position="322"/>
    </location>
</feature>
<dbReference type="PANTHER" id="PTHR47926">
    <property type="entry name" value="PENTATRICOPEPTIDE REPEAT-CONTAINING PROTEIN"/>
    <property type="match status" value="1"/>
</dbReference>
<dbReference type="FunFam" id="1.25.40.10:FF:000125">
    <property type="entry name" value="Pentatricopeptide repeat-containing protein"/>
    <property type="match status" value="1"/>
</dbReference>
<dbReference type="Pfam" id="PF12854">
    <property type="entry name" value="PPR_1"/>
    <property type="match status" value="1"/>
</dbReference>
<evidence type="ECO:0000313" key="5">
    <source>
        <dbReference type="RefSeq" id="XP_021847128.1"/>
    </source>
</evidence>
<reference evidence="4" key="1">
    <citation type="journal article" date="2021" name="Nat. Commun.">
        <title>Genomic analyses provide insights into spinach domestication and the genetic basis of agronomic traits.</title>
        <authorList>
            <person name="Cai X."/>
            <person name="Sun X."/>
            <person name="Xu C."/>
            <person name="Sun H."/>
            <person name="Wang X."/>
            <person name="Ge C."/>
            <person name="Zhang Z."/>
            <person name="Wang Q."/>
            <person name="Fei Z."/>
            <person name="Jiao C."/>
            <person name="Wang Q."/>
        </authorList>
    </citation>
    <scope>NUCLEOTIDE SEQUENCE [LARGE SCALE GENOMIC DNA]</scope>
    <source>
        <strain evidence="4">cv. Varoflay</strain>
    </source>
</reference>
<dbReference type="Proteomes" id="UP000813463">
    <property type="component" value="Chromosome 1"/>
</dbReference>
<evidence type="ECO:0000313" key="4">
    <source>
        <dbReference type="Proteomes" id="UP000813463"/>
    </source>
</evidence>
<feature type="repeat" description="PPR" evidence="3">
    <location>
        <begin position="257"/>
        <end position="287"/>
    </location>
</feature>
<dbReference type="Gene3D" id="1.25.40.10">
    <property type="entry name" value="Tetratricopeptide repeat domain"/>
    <property type="match status" value="4"/>
</dbReference>